<accession>A0A7C2K1H4</accession>
<protein>
    <recommendedName>
        <fullName evidence="3">TRAP transporter substrate-binding protein</fullName>
    </recommendedName>
</protein>
<dbReference type="AlphaFoldDB" id="A0A7C2K1H4"/>
<dbReference type="PANTHER" id="PTHR33376">
    <property type="match status" value="1"/>
</dbReference>
<proteinExistence type="predicted"/>
<dbReference type="EMBL" id="DSOL01000114">
    <property type="protein sequence ID" value="HEN27788.1"/>
    <property type="molecule type" value="Genomic_DNA"/>
</dbReference>
<dbReference type="GO" id="GO:0055085">
    <property type="term" value="P:transmembrane transport"/>
    <property type="evidence" value="ECO:0007669"/>
    <property type="project" value="InterPro"/>
</dbReference>
<organism evidence="2">
    <name type="scientific">candidate division WOR-3 bacterium</name>
    <dbReference type="NCBI Taxonomy" id="2052148"/>
    <lineage>
        <taxon>Bacteria</taxon>
        <taxon>Bacteria division WOR-3</taxon>
    </lineage>
</organism>
<dbReference type="NCBIfam" id="NF037995">
    <property type="entry name" value="TRAP_S1"/>
    <property type="match status" value="1"/>
</dbReference>
<dbReference type="Gene3D" id="3.40.190.170">
    <property type="entry name" value="Bacterial extracellular solute-binding protein, family 7"/>
    <property type="match status" value="1"/>
</dbReference>
<evidence type="ECO:0000256" key="1">
    <source>
        <dbReference type="ARBA" id="ARBA00022729"/>
    </source>
</evidence>
<evidence type="ECO:0008006" key="3">
    <source>
        <dbReference type="Google" id="ProtNLM"/>
    </source>
</evidence>
<name>A0A7C2K1H4_UNCW3</name>
<keyword evidence="1" id="KW-0732">Signal</keyword>
<dbReference type="PANTHER" id="PTHR33376:SF15">
    <property type="entry name" value="BLL6794 PROTEIN"/>
    <property type="match status" value="1"/>
</dbReference>
<gene>
    <name evidence="2" type="ORF">ENQ77_03840</name>
</gene>
<reference evidence="2" key="1">
    <citation type="journal article" date="2020" name="mSystems">
        <title>Genome- and Community-Level Interaction Insights into Carbon Utilization and Element Cycling Functions of Hydrothermarchaeota in Hydrothermal Sediment.</title>
        <authorList>
            <person name="Zhou Z."/>
            <person name="Liu Y."/>
            <person name="Xu W."/>
            <person name="Pan J."/>
            <person name="Luo Z.H."/>
            <person name="Li M."/>
        </authorList>
    </citation>
    <scope>NUCLEOTIDE SEQUENCE [LARGE SCALE GENOMIC DNA]</scope>
    <source>
        <strain evidence="2">SpSt-34</strain>
    </source>
</reference>
<dbReference type="InterPro" id="IPR018389">
    <property type="entry name" value="DctP_fam"/>
</dbReference>
<dbReference type="InterPro" id="IPR038404">
    <property type="entry name" value="TRAP_DctP_sf"/>
</dbReference>
<dbReference type="Pfam" id="PF03480">
    <property type="entry name" value="DctP"/>
    <property type="match status" value="1"/>
</dbReference>
<sequence length="351" mass="39653">MKARRDKLFKLVIFIVGMIITLTVNLSRAEEITLKYASFFYPHEQGGILAKKFLEAAEKFSGGRIKFKTFFSGALGAPPEYLRLIETGSIDLTTILPPFVQKDMPLFLTVPYALPGGEEKSLKVYTKIVLEHPEAAQIISEEAKQRNIKFLAFVSMGPNVIVSRKVIASLKDLRGMKMGGAEEEWKEFGVVGVSLLPQEGYEALARGLVDAFSMGFTPSIDLKWYEVARCYLFDNHYGIGLPIAINFKRWESLPKDLQDALIKAGKELTNFSVVQAKNNTEEGLKILREKGIEVRYLSKEDTEILFKIIGLKYRRNKTAARAREMGKGKEAERIIQITNKVIEEEYGIRID</sequence>
<comment type="caution">
    <text evidence="2">The sequence shown here is derived from an EMBL/GenBank/DDBJ whole genome shotgun (WGS) entry which is preliminary data.</text>
</comment>
<evidence type="ECO:0000313" key="2">
    <source>
        <dbReference type="EMBL" id="HEN27788.1"/>
    </source>
</evidence>